<dbReference type="PANTHER" id="PTHR24228">
    <property type="entry name" value="B2 BRADYKININ RECEPTOR/ANGIOTENSIN II RECEPTOR"/>
    <property type="match status" value="1"/>
</dbReference>
<dbReference type="CDD" id="cd00637">
    <property type="entry name" value="7tm_classA_rhodopsin-like"/>
    <property type="match status" value="1"/>
</dbReference>
<dbReference type="PANTHER" id="PTHR24228:SF59">
    <property type="entry name" value="NEUROPEPTIDE RECEPTOR 15"/>
    <property type="match status" value="1"/>
</dbReference>
<evidence type="ECO:0000313" key="11">
    <source>
        <dbReference type="EMBL" id="CAF1113119.1"/>
    </source>
</evidence>
<dbReference type="GO" id="GO:0004930">
    <property type="term" value="F:G protein-coupled receptor activity"/>
    <property type="evidence" value="ECO:0007669"/>
    <property type="project" value="UniProtKB-KW"/>
</dbReference>
<name>A0A8S2E7V7_9BILA</name>
<evidence type="ECO:0000256" key="1">
    <source>
        <dbReference type="ARBA" id="ARBA00004651"/>
    </source>
</evidence>
<comment type="subcellular location">
    <subcellularLocation>
        <location evidence="1">Cell membrane</location>
        <topology evidence="1">Multi-pass membrane protein</topology>
    </subcellularLocation>
</comment>
<keyword evidence="3 9" id="KW-0812">Transmembrane</keyword>
<sequence>MLAVAGYLYYSDIHQLTVPTPLCAFRGYFGYTTVAAQNWSYLILAVHRYICVVHHQKRQQTSYRLHICFIAIQWIYCILFPLPLLLIPTQIQYNPSNQMCQVPIFHSPQMMYLAVCIYLTPVTSIIIIYILLVKYVNKISRQQQQQQCQPTHITLFQARRQLSMLKRIILLTIFLLTCCGPYMAFVLIGFRGTDPYEYHFRIAYIFLDSSVVFVMIAIVYSTNNIRDTLFHSNRILDTSIIPSVNTRETPGKH</sequence>
<evidence type="ECO:0000256" key="5">
    <source>
        <dbReference type="ARBA" id="ARBA00023040"/>
    </source>
</evidence>
<dbReference type="Proteomes" id="UP000682733">
    <property type="component" value="Unassembled WGS sequence"/>
</dbReference>
<dbReference type="EMBL" id="CAJNOK010010341">
    <property type="protein sequence ID" value="CAF1113119.1"/>
    <property type="molecule type" value="Genomic_DNA"/>
</dbReference>
<evidence type="ECO:0000256" key="7">
    <source>
        <dbReference type="ARBA" id="ARBA00023170"/>
    </source>
</evidence>
<feature type="transmembrane region" description="Helical" evidence="9">
    <location>
        <begin position="202"/>
        <end position="220"/>
    </location>
</feature>
<keyword evidence="8" id="KW-0807">Transducer</keyword>
<feature type="domain" description="G-protein coupled receptors family 1 profile" evidence="10">
    <location>
        <begin position="1"/>
        <end position="231"/>
    </location>
</feature>
<protein>
    <recommendedName>
        <fullName evidence="10">G-protein coupled receptors family 1 profile domain-containing protein</fullName>
    </recommendedName>
</protein>
<dbReference type="GO" id="GO:0005886">
    <property type="term" value="C:plasma membrane"/>
    <property type="evidence" value="ECO:0007669"/>
    <property type="project" value="UniProtKB-SubCell"/>
</dbReference>
<evidence type="ECO:0000256" key="6">
    <source>
        <dbReference type="ARBA" id="ARBA00023136"/>
    </source>
</evidence>
<evidence type="ECO:0000256" key="2">
    <source>
        <dbReference type="ARBA" id="ARBA00022475"/>
    </source>
</evidence>
<comment type="caution">
    <text evidence="11">The sequence shown here is derived from an EMBL/GenBank/DDBJ whole genome shotgun (WGS) entry which is preliminary data.</text>
</comment>
<evidence type="ECO:0000256" key="3">
    <source>
        <dbReference type="ARBA" id="ARBA00022692"/>
    </source>
</evidence>
<dbReference type="Gene3D" id="1.20.1070.10">
    <property type="entry name" value="Rhodopsin 7-helix transmembrane proteins"/>
    <property type="match status" value="1"/>
</dbReference>
<keyword evidence="7" id="KW-0675">Receptor</keyword>
<evidence type="ECO:0000313" key="12">
    <source>
        <dbReference type="EMBL" id="CAF3881759.1"/>
    </source>
</evidence>
<evidence type="ECO:0000256" key="4">
    <source>
        <dbReference type="ARBA" id="ARBA00022989"/>
    </source>
</evidence>
<dbReference type="Proteomes" id="UP000677228">
    <property type="component" value="Unassembled WGS sequence"/>
</dbReference>
<keyword evidence="2" id="KW-1003">Cell membrane</keyword>
<dbReference type="EMBL" id="CAJOBA010013993">
    <property type="protein sequence ID" value="CAF3881759.1"/>
    <property type="molecule type" value="Genomic_DNA"/>
</dbReference>
<dbReference type="AlphaFoldDB" id="A0A8S2E7V7"/>
<feature type="transmembrane region" description="Helical" evidence="9">
    <location>
        <begin position="168"/>
        <end position="190"/>
    </location>
</feature>
<dbReference type="InterPro" id="IPR017452">
    <property type="entry name" value="GPCR_Rhodpsn_7TM"/>
</dbReference>
<dbReference type="InterPro" id="IPR000276">
    <property type="entry name" value="GPCR_Rhodpsn"/>
</dbReference>
<keyword evidence="4 9" id="KW-1133">Transmembrane helix</keyword>
<feature type="transmembrane region" description="Helical" evidence="9">
    <location>
        <begin position="111"/>
        <end position="132"/>
    </location>
</feature>
<evidence type="ECO:0000256" key="9">
    <source>
        <dbReference type="SAM" id="Phobius"/>
    </source>
</evidence>
<keyword evidence="5" id="KW-0297">G-protein coupled receptor</keyword>
<reference evidence="11" key="1">
    <citation type="submission" date="2021-02" db="EMBL/GenBank/DDBJ databases">
        <authorList>
            <person name="Nowell W R."/>
        </authorList>
    </citation>
    <scope>NUCLEOTIDE SEQUENCE</scope>
</reference>
<accession>A0A8S2E7V7</accession>
<keyword evidence="6 9" id="KW-0472">Membrane</keyword>
<proteinExistence type="predicted"/>
<evidence type="ECO:0000256" key="8">
    <source>
        <dbReference type="ARBA" id="ARBA00023224"/>
    </source>
</evidence>
<dbReference type="Pfam" id="PF00001">
    <property type="entry name" value="7tm_1"/>
    <property type="match status" value="1"/>
</dbReference>
<feature type="transmembrane region" description="Helical" evidence="9">
    <location>
        <begin position="67"/>
        <end position="91"/>
    </location>
</feature>
<dbReference type="PRINTS" id="PR00237">
    <property type="entry name" value="GPCRRHODOPSN"/>
</dbReference>
<organism evidence="11 13">
    <name type="scientific">Didymodactylos carnosus</name>
    <dbReference type="NCBI Taxonomy" id="1234261"/>
    <lineage>
        <taxon>Eukaryota</taxon>
        <taxon>Metazoa</taxon>
        <taxon>Spiralia</taxon>
        <taxon>Gnathifera</taxon>
        <taxon>Rotifera</taxon>
        <taxon>Eurotatoria</taxon>
        <taxon>Bdelloidea</taxon>
        <taxon>Philodinida</taxon>
        <taxon>Philodinidae</taxon>
        <taxon>Didymodactylos</taxon>
    </lineage>
</organism>
<dbReference type="PROSITE" id="PS50262">
    <property type="entry name" value="G_PROTEIN_RECEP_F1_2"/>
    <property type="match status" value="1"/>
</dbReference>
<dbReference type="SUPFAM" id="SSF81321">
    <property type="entry name" value="Family A G protein-coupled receptor-like"/>
    <property type="match status" value="1"/>
</dbReference>
<evidence type="ECO:0000313" key="13">
    <source>
        <dbReference type="Proteomes" id="UP000677228"/>
    </source>
</evidence>
<gene>
    <name evidence="11" type="ORF">OVA965_LOCUS19839</name>
    <name evidence="12" type="ORF">TMI583_LOCUS20024</name>
</gene>
<evidence type="ECO:0000259" key="10">
    <source>
        <dbReference type="PROSITE" id="PS50262"/>
    </source>
</evidence>